<comment type="caution">
    <text evidence="1">The sequence shown here is derived from an EMBL/GenBank/DDBJ whole genome shotgun (WGS) entry which is preliminary data.</text>
</comment>
<name>A0ABU6RQH5_9FABA</name>
<reference evidence="1 2" key="1">
    <citation type="journal article" date="2023" name="Plants (Basel)">
        <title>Bridging the Gap: Combining Genomics and Transcriptomics Approaches to Understand Stylosanthes scabra, an Orphan Legume from the Brazilian Caatinga.</title>
        <authorList>
            <person name="Ferreira-Neto J.R.C."/>
            <person name="da Silva M.D."/>
            <person name="Binneck E."/>
            <person name="de Melo N.F."/>
            <person name="da Silva R.H."/>
            <person name="de Melo A.L.T.M."/>
            <person name="Pandolfi V."/>
            <person name="Bustamante F.O."/>
            <person name="Brasileiro-Vidal A.C."/>
            <person name="Benko-Iseppon A.M."/>
        </authorList>
    </citation>
    <scope>NUCLEOTIDE SEQUENCE [LARGE SCALE GENOMIC DNA]</scope>
    <source>
        <tissue evidence="1">Leaves</tissue>
    </source>
</reference>
<evidence type="ECO:0000313" key="2">
    <source>
        <dbReference type="Proteomes" id="UP001341840"/>
    </source>
</evidence>
<proteinExistence type="predicted"/>
<accession>A0ABU6RQH5</accession>
<organism evidence="1 2">
    <name type="scientific">Stylosanthes scabra</name>
    <dbReference type="NCBI Taxonomy" id="79078"/>
    <lineage>
        <taxon>Eukaryota</taxon>
        <taxon>Viridiplantae</taxon>
        <taxon>Streptophyta</taxon>
        <taxon>Embryophyta</taxon>
        <taxon>Tracheophyta</taxon>
        <taxon>Spermatophyta</taxon>
        <taxon>Magnoliopsida</taxon>
        <taxon>eudicotyledons</taxon>
        <taxon>Gunneridae</taxon>
        <taxon>Pentapetalae</taxon>
        <taxon>rosids</taxon>
        <taxon>fabids</taxon>
        <taxon>Fabales</taxon>
        <taxon>Fabaceae</taxon>
        <taxon>Papilionoideae</taxon>
        <taxon>50 kb inversion clade</taxon>
        <taxon>dalbergioids sensu lato</taxon>
        <taxon>Dalbergieae</taxon>
        <taxon>Pterocarpus clade</taxon>
        <taxon>Stylosanthes</taxon>
    </lineage>
</organism>
<sequence>MLQMNSIHSQCAKHEMQHKHCHGKCNSTNEVKSNMNISFVLSKVVGKEVLFEGKSSAMTSKRVDSGDQGLERRGVDLQGHSDAQLTRVELVVLGCRCIGPAIYKQWVIIDDGPYHSPQAWPVLISVSPKPKLYIKRGKVELLVNIDGYVGKWALFVAKAHFVVWDWFCFELDPTVGAYFMR</sequence>
<dbReference type="EMBL" id="JASCZI010031264">
    <property type="protein sequence ID" value="MED6126381.1"/>
    <property type="molecule type" value="Genomic_DNA"/>
</dbReference>
<evidence type="ECO:0000313" key="1">
    <source>
        <dbReference type="EMBL" id="MED6126381.1"/>
    </source>
</evidence>
<gene>
    <name evidence="1" type="ORF">PIB30_077783</name>
</gene>
<protein>
    <submittedName>
        <fullName evidence="1">Uncharacterized protein</fullName>
    </submittedName>
</protein>
<keyword evidence="2" id="KW-1185">Reference proteome</keyword>
<dbReference type="Proteomes" id="UP001341840">
    <property type="component" value="Unassembled WGS sequence"/>
</dbReference>